<comment type="caution">
    <text evidence="1">The sequence shown here is derived from an EMBL/GenBank/DDBJ whole genome shotgun (WGS) entry which is preliminary data.</text>
</comment>
<sequence>MVVLCDSLSGSNWVVFIGGYRAVDSLLNKPLYKSKPVPVPGVLRRLSQLLVATQWGLTVAACAFQDWNALVISVWIAVCACTSTYIYTERSSVQGWLKSNQVVLEKAEVTFGTRQAMLSALVALNPDRKNTKWIDHILEPSEDRKRWEEVLLEKLETGTCHDSDTQQQYWWQFIEEGVDVAKDLDGWLQGLGKKEV</sequence>
<proteinExistence type="predicted"/>
<reference evidence="1 2" key="1">
    <citation type="submission" date="2024-02" db="EMBL/GenBank/DDBJ databases">
        <title>Discinaceae phylogenomics.</title>
        <authorList>
            <person name="Dirks A.C."/>
            <person name="James T.Y."/>
        </authorList>
    </citation>
    <scope>NUCLEOTIDE SEQUENCE [LARGE SCALE GENOMIC DNA]</scope>
    <source>
        <strain evidence="1 2">ACD0624</strain>
    </source>
</reference>
<evidence type="ECO:0000313" key="2">
    <source>
        <dbReference type="Proteomes" id="UP001447188"/>
    </source>
</evidence>
<dbReference type="EMBL" id="JBBBZM010000033">
    <property type="protein sequence ID" value="KAL0637515.1"/>
    <property type="molecule type" value="Genomic_DNA"/>
</dbReference>
<accession>A0ABR3GNL9</accession>
<evidence type="ECO:0000313" key="1">
    <source>
        <dbReference type="EMBL" id="KAL0637515.1"/>
    </source>
</evidence>
<name>A0ABR3GNL9_9PEZI</name>
<gene>
    <name evidence="1" type="ORF">Q9L58_003403</name>
</gene>
<organism evidence="1 2">
    <name type="scientific">Discina gigas</name>
    <dbReference type="NCBI Taxonomy" id="1032678"/>
    <lineage>
        <taxon>Eukaryota</taxon>
        <taxon>Fungi</taxon>
        <taxon>Dikarya</taxon>
        <taxon>Ascomycota</taxon>
        <taxon>Pezizomycotina</taxon>
        <taxon>Pezizomycetes</taxon>
        <taxon>Pezizales</taxon>
        <taxon>Discinaceae</taxon>
        <taxon>Discina</taxon>
    </lineage>
</organism>
<keyword evidence="2" id="KW-1185">Reference proteome</keyword>
<dbReference type="Proteomes" id="UP001447188">
    <property type="component" value="Unassembled WGS sequence"/>
</dbReference>
<protein>
    <submittedName>
        <fullName evidence="1">Uncharacterized protein</fullName>
    </submittedName>
</protein>